<protein>
    <submittedName>
        <fullName evidence="1">Uncharacterized protein</fullName>
    </submittedName>
</protein>
<feature type="non-terminal residue" evidence="1">
    <location>
        <position position="103"/>
    </location>
</feature>
<gene>
    <name evidence="1" type="ORF">Taro_047780</name>
</gene>
<evidence type="ECO:0000313" key="2">
    <source>
        <dbReference type="Proteomes" id="UP000652761"/>
    </source>
</evidence>
<accession>A0A843WTV8</accession>
<dbReference type="EMBL" id="NMUH01006257">
    <property type="protein sequence ID" value="MQM14843.1"/>
    <property type="molecule type" value="Genomic_DNA"/>
</dbReference>
<comment type="caution">
    <text evidence="1">The sequence shown here is derived from an EMBL/GenBank/DDBJ whole genome shotgun (WGS) entry which is preliminary data.</text>
</comment>
<dbReference type="AlphaFoldDB" id="A0A843WTV8"/>
<organism evidence="1 2">
    <name type="scientific">Colocasia esculenta</name>
    <name type="common">Wild taro</name>
    <name type="synonym">Arum esculentum</name>
    <dbReference type="NCBI Taxonomy" id="4460"/>
    <lineage>
        <taxon>Eukaryota</taxon>
        <taxon>Viridiplantae</taxon>
        <taxon>Streptophyta</taxon>
        <taxon>Embryophyta</taxon>
        <taxon>Tracheophyta</taxon>
        <taxon>Spermatophyta</taxon>
        <taxon>Magnoliopsida</taxon>
        <taxon>Liliopsida</taxon>
        <taxon>Araceae</taxon>
        <taxon>Aroideae</taxon>
        <taxon>Colocasieae</taxon>
        <taxon>Colocasia</taxon>
    </lineage>
</organism>
<proteinExistence type="predicted"/>
<dbReference type="Proteomes" id="UP000652761">
    <property type="component" value="Unassembled WGS sequence"/>
</dbReference>
<evidence type="ECO:0000313" key="1">
    <source>
        <dbReference type="EMBL" id="MQM14843.1"/>
    </source>
</evidence>
<sequence>MLSRKLQRIFTKKKNMDLRDTSRRTQRVKYQHAMSASRQVTLDQNVLSLKRKIQLRDMRKRKQGVGCRQIATVQTSGVLEDMRLSTALGWLSTGSSRTSRNDL</sequence>
<name>A0A843WTV8_COLES</name>
<reference evidence="1" key="1">
    <citation type="submission" date="2017-07" db="EMBL/GenBank/DDBJ databases">
        <title>Taro Niue Genome Assembly and Annotation.</title>
        <authorList>
            <person name="Atibalentja N."/>
            <person name="Keating K."/>
            <person name="Fields C.J."/>
        </authorList>
    </citation>
    <scope>NUCLEOTIDE SEQUENCE</scope>
    <source>
        <strain evidence="1">Niue_2</strain>
        <tissue evidence="1">Leaf</tissue>
    </source>
</reference>
<keyword evidence="2" id="KW-1185">Reference proteome</keyword>